<evidence type="ECO:0000256" key="2">
    <source>
        <dbReference type="SAM" id="MobiDB-lite"/>
    </source>
</evidence>
<dbReference type="Proteomes" id="UP000198775">
    <property type="component" value="Unassembled WGS sequence"/>
</dbReference>
<dbReference type="GO" id="GO:0006281">
    <property type="term" value="P:DNA repair"/>
    <property type="evidence" value="ECO:0007669"/>
    <property type="project" value="InterPro"/>
</dbReference>
<dbReference type="RefSeq" id="WP_092664538.1">
    <property type="nucleotide sequence ID" value="NZ_FOCX01000050.1"/>
</dbReference>
<feature type="compositionally biased region" description="Low complexity" evidence="2">
    <location>
        <begin position="1"/>
        <end position="16"/>
    </location>
</feature>
<evidence type="ECO:0000259" key="3">
    <source>
        <dbReference type="SMART" id="SM00278"/>
    </source>
</evidence>
<feature type="compositionally biased region" description="Acidic residues" evidence="2">
    <location>
        <begin position="89"/>
        <end position="141"/>
    </location>
</feature>
<feature type="region of interest" description="Disordered" evidence="2">
    <location>
        <begin position="70"/>
        <end position="163"/>
    </location>
</feature>
<reference evidence="5" key="1">
    <citation type="submission" date="2016-10" db="EMBL/GenBank/DDBJ databases">
        <authorList>
            <person name="Varghese N."/>
            <person name="Submissions S."/>
        </authorList>
    </citation>
    <scope>NUCLEOTIDE SEQUENCE [LARGE SCALE GENOMIC DNA]</scope>
    <source>
        <strain evidence="5">IBRC-M 10043</strain>
    </source>
</reference>
<dbReference type="InterPro" id="IPR046938">
    <property type="entry name" value="DNA_clamp_sf"/>
</dbReference>
<accession>A0A1H8W6M7</accession>
<dbReference type="GO" id="GO:0000166">
    <property type="term" value="F:nucleotide binding"/>
    <property type="evidence" value="ECO:0007669"/>
    <property type="project" value="InterPro"/>
</dbReference>
<dbReference type="GO" id="GO:0006272">
    <property type="term" value="P:leading strand elongation"/>
    <property type="evidence" value="ECO:0007669"/>
    <property type="project" value="TreeGrafter"/>
</dbReference>
<dbReference type="SUPFAM" id="SSF47794">
    <property type="entry name" value="Rad51 N-terminal domain-like"/>
    <property type="match status" value="1"/>
</dbReference>
<comment type="similarity">
    <text evidence="1">Belongs to the PCNA family.</text>
</comment>
<sequence>MSTSTTTPADEQTETTANDDAQDGGASPQVAPSDTDLTEISGVGGSKAEALIEEGFTSVADVREASVEALTAVDGVSETRAQSFKDSIEESDEDADDSPADADNTSDESEADNAEDNSDEALNDDESGDSEDSEADDDEEADSQHSSSETGPIGGHDAVPKAEGSPGLFEAAIEQSYLVSLFKRIKVHGDECKLHVNEEGVRAVIVDPANVSMGDQDLGARAFERLDADGGILGINVDRILEVLDLADSSSDLVQLSLDPATRKLKVAIEGLEATLALIDPDSIRTEPELPDLQLPTEADLEMEPLKRGLSAADMVSDHVKVSSDPEAEAVFIEAEGDTDEVSHTIGDDDYNALVTGHEANTSIFSLDYLKDMKKPIDGSTEVTIKFGSEFPLLMHHEFADGHGRCDMMVAPRIQGD</sequence>
<dbReference type="InterPro" id="IPR003583">
    <property type="entry name" value="Hlx-hairpin-Hlx_DNA-bd_motif"/>
</dbReference>
<dbReference type="PANTHER" id="PTHR11352:SF0">
    <property type="entry name" value="PROLIFERATING CELL NUCLEAR ANTIGEN"/>
    <property type="match status" value="1"/>
</dbReference>
<proteinExistence type="inferred from homology"/>
<dbReference type="GO" id="GO:0003677">
    <property type="term" value="F:DNA binding"/>
    <property type="evidence" value="ECO:0007669"/>
    <property type="project" value="UniProtKB-UniRule"/>
</dbReference>
<dbReference type="PANTHER" id="PTHR11352">
    <property type="entry name" value="PROLIFERATING CELL NUCLEAR ANTIGEN"/>
    <property type="match status" value="1"/>
</dbReference>
<feature type="region of interest" description="Disordered" evidence="2">
    <location>
        <begin position="1"/>
        <end position="44"/>
    </location>
</feature>
<dbReference type="InterPro" id="IPR000730">
    <property type="entry name" value="Pr_cel_nuc_antig"/>
</dbReference>
<feature type="domain" description="Helix-hairpin-helix DNA-binding motif class 1" evidence="3">
    <location>
        <begin position="35"/>
        <end position="54"/>
    </location>
</feature>
<dbReference type="Gene3D" id="1.10.150.20">
    <property type="entry name" value="5' to 3' exonuclease, C-terminal subdomain"/>
    <property type="match status" value="1"/>
</dbReference>
<evidence type="ECO:0000256" key="1">
    <source>
        <dbReference type="HAMAP-Rule" id="MF_00317"/>
    </source>
</evidence>
<comment type="function">
    <text evidence="1">Sliding clamp subunit that acts as a moving platform for DNA processing. Responsible for tethering the catalytic subunit of DNA polymerase and other proteins to DNA during high-speed replication.</text>
</comment>
<dbReference type="EMBL" id="FOCX01000050">
    <property type="protein sequence ID" value="SEP23316.1"/>
    <property type="molecule type" value="Genomic_DNA"/>
</dbReference>
<evidence type="ECO:0000313" key="5">
    <source>
        <dbReference type="Proteomes" id="UP000198775"/>
    </source>
</evidence>
<dbReference type="GO" id="GO:0030337">
    <property type="term" value="F:DNA polymerase processivity factor activity"/>
    <property type="evidence" value="ECO:0007669"/>
    <property type="project" value="UniProtKB-UniRule"/>
</dbReference>
<protein>
    <recommendedName>
        <fullName evidence="1">DNA polymerase sliding clamp</fullName>
    </recommendedName>
    <alternativeName>
        <fullName evidence="1">Proliferating cell nuclear antigen homolog</fullName>
        <shortName evidence="1">PCNA</shortName>
    </alternativeName>
</protein>
<name>A0A1H8W6M7_9EURY</name>
<dbReference type="OrthoDB" id="14749at2157"/>
<dbReference type="Gene3D" id="3.70.10.10">
    <property type="match status" value="1"/>
</dbReference>
<dbReference type="GO" id="GO:0006275">
    <property type="term" value="P:regulation of DNA replication"/>
    <property type="evidence" value="ECO:0007669"/>
    <property type="project" value="UniProtKB-UniRule"/>
</dbReference>
<keyword evidence="1" id="KW-0238">DNA-binding</keyword>
<comment type="subunit">
    <text evidence="1">Homotrimer. The subunits circularize to form a toroid; DNA passes through its center. Replication factor C (RFC) is required to load the toroid on the DNA.</text>
</comment>
<dbReference type="CDD" id="cd00577">
    <property type="entry name" value="PCNA"/>
    <property type="match status" value="1"/>
</dbReference>
<dbReference type="SUPFAM" id="SSF55979">
    <property type="entry name" value="DNA clamp"/>
    <property type="match status" value="2"/>
</dbReference>
<feature type="domain" description="Helix-hairpin-helix DNA-binding motif class 1" evidence="3">
    <location>
        <begin position="68"/>
        <end position="87"/>
    </location>
</feature>
<dbReference type="InterPro" id="IPR010995">
    <property type="entry name" value="DNA_repair_Rad51/TF_NusA_a-hlx"/>
</dbReference>
<dbReference type="SMART" id="SM00278">
    <property type="entry name" value="HhH1"/>
    <property type="match status" value="2"/>
</dbReference>
<keyword evidence="5" id="KW-1185">Reference proteome</keyword>
<keyword evidence="1" id="KW-0235">DNA replication</keyword>
<dbReference type="HAMAP" id="MF_00317">
    <property type="entry name" value="DNApol_clamp_arch"/>
    <property type="match status" value="1"/>
</dbReference>
<dbReference type="AlphaFoldDB" id="A0A1H8W6M7"/>
<dbReference type="Pfam" id="PF14520">
    <property type="entry name" value="HHH_5"/>
    <property type="match status" value="1"/>
</dbReference>
<evidence type="ECO:0000313" key="4">
    <source>
        <dbReference type="EMBL" id="SEP23316.1"/>
    </source>
</evidence>
<gene>
    <name evidence="1" type="primary">pcn</name>
    <name evidence="4" type="ORF">SAMN05216388_10507</name>
</gene>
<dbReference type="NCBIfam" id="NF002222">
    <property type="entry name" value="PRK01115.1-5"/>
    <property type="match status" value="1"/>
</dbReference>
<organism evidence="4 5">
    <name type="scientific">Halorientalis persicus</name>
    <dbReference type="NCBI Taxonomy" id="1367881"/>
    <lineage>
        <taxon>Archaea</taxon>
        <taxon>Methanobacteriati</taxon>
        <taxon>Methanobacteriota</taxon>
        <taxon>Stenosarchaea group</taxon>
        <taxon>Halobacteria</taxon>
        <taxon>Halobacteriales</taxon>
        <taxon>Haloarculaceae</taxon>
        <taxon>Halorientalis</taxon>
    </lineage>
</organism>